<dbReference type="InterPro" id="IPR051553">
    <property type="entry name" value="Ran_GTPase-activating"/>
</dbReference>
<keyword evidence="3" id="KW-1185">Reference proteome</keyword>
<dbReference type="STRING" id="1537102.L1LG25"/>
<evidence type="ECO:0000313" key="3">
    <source>
        <dbReference type="Proteomes" id="UP000031512"/>
    </source>
</evidence>
<protein>
    <recommendedName>
        <fullName evidence="4">Regulator of chromosome condensation domain-containing protein</fullName>
    </recommendedName>
</protein>
<dbReference type="AlphaFoldDB" id="L1LG25"/>
<dbReference type="InterPro" id="IPR000408">
    <property type="entry name" value="Reg_chr_condens"/>
</dbReference>
<dbReference type="PANTHER" id="PTHR45982:SF1">
    <property type="entry name" value="REGULATOR OF CHROMOSOME CONDENSATION"/>
    <property type="match status" value="1"/>
</dbReference>
<gene>
    <name evidence="2" type="ORF">BEWA_044300</name>
</gene>
<dbReference type="RefSeq" id="XP_004833839.1">
    <property type="nucleotide sequence ID" value="XM_004833782.1"/>
</dbReference>
<dbReference type="KEGG" id="beq:BEWA_044300"/>
<evidence type="ECO:0000313" key="2">
    <source>
        <dbReference type="EMBL" id="EKX74387.1"/>
    </source>
</evidence>
<dbReference type="PANTHER" id="PTHR45982">
    <property type="entry name" value="REGULATOR OF CHROMOSOME CONDENSATION"/>
    <property type="match status" value="1"/>
</dbReference>
<sequence length="478" mass="53517">MAFFRCFLRHNTLRGFVIVSGKLFATSSLCQSSSRENSPRRQKVHLFGSPAALPEGSSKSSFFRDSKEWKMITFGPYFGVALDNDDNIYIWGQSSNNDYKAPFTAFKLLGLKDIQCSKNDVYLLRSDGAVYVIRDISVLLNHNDDPKLEKVDFQTYIPSSRTPKVINMSVGDSHAAFVTEDGELYCIGNNEYGQCGARPSNIIRESTFLVYQPEDDKSDDEISLNRVTFNEGVKIRNVVCGGRHTICIDDENNIYTFGDDSSVQLFLGDTRGRSLLEQELYKDYFKKHGNVDISDMHFSQKTEMIHQLHTDKRRGRHLQYNPIKINDVGPIKRFNDLIKKSTITVTAGDDFTIIVLTPKDGDSLGSTVFASGGNKFSQCGSLDVRIHKAQTVKFPKESKITAATCGSNHCLALLESNGLLAWGNNSSGQLIIPKKGCITSPEFVDIHHDHPDELAKGHNLNEIKYMKCAYNNTVIITS</sequence>
<accession>L1LG25</accession>
<dbReference type="PROSITE" id="PS50012">
    <property type="entry name" value="RCC1_3"/>
    <property type="match status" value="1"/>
</dbReference>
<dbReference type="OrthoDB" id="8068875at2759"/>
<dbReference type="InterPro" id="IPR009091">
    <property type="entry name" value="RCC1/BLIP-II"/>
</dbReference>
<evidence type="ECO:0008006" key="4">
    <source>
        <dbReference type="Google" id="ProtNLM"/>
    </source>
</evidence>
<proteinExistence type="predicted"/>
<feature type="repeat" description="RCC1" evidence="1">
    <location>
        <begin position="182"/>
        <end position="251"/>
    </location>
</feature>
<dbReference type="Proteomes" id="UP000031512">
    <property type="component" value="Unassembled WGS sequence"/>
</dbReference>
<dbReference type="VEuPathDB" id="PiroplasmaDB:BEWA_044300"/>
<dbReference type="Pfam" id="PF13540">
    <property type="entry name" value="RCC1_2"/>
    <property type="match status" value="3"/>
</dbReference>
<dbReference type="SUPFAM" id="SSF50985">
    <property type="entry name" value="RCC1/BLIP-II"/>
    <property type="match status" value="1"/>
</dbReference>
<comment type="caution">
    <text evidence="2">The sequence shown here is derived from an EMBL/GenBank/DDBJ whole genome shotgun (WGS) entry which is preliminary data.</text>
</comment>
<dbReference type="EMBL" id="ACOU01000002">
    <property type="protein sequence ID" value="EKX74387.1"/>
    <property type="molecule type" value="Genomic_DNA"/>
</dbReference>
<evidence type="ECO:0000256" key="1">
    <source>
        <dbReference type="PROSITE-ProRule" id="PRU00235"/>
    </source>
</evidence>
<name>L1LG25_THEEQ</name>
<dbReference type="GeneID" id="15807849"/>
<reference evidence="2 3" key="1">
    <citation type="journal article" date="2012" name="BMC Genomics">
        <title>Comparative genomic analysis and phylogenetic position of Theileria equi.</title>
        <authorList>
            <person name="Kappmeyer L.S."/>
            <person name="Thiagarajan M."/>
            <person name="Herndon D.R."/>
            <person name="Ramsay J.D."/>
            <person name="Caler E."/>
            <person name="Djikeng A."/>
            <person name="Gillespie J.J."/>
            <person name="Lau A.O."/>
            <person name="Roalson E.H."/>
            <person name="Silva J.C."/>
            <person name="Silva M.G."/>
            <person name="Suarez C.E."/>
            <person name="Ueti M.W."/>
            <person name="Nene V.M."/>
            <person name="Mealey R.H."/>
            <person name="Knowles D.P."/>
            <person name="Brayton K.A."/>
        </authorList>
    </citation>
    <scope>NUCLEOTIDE SEQUENCE [LARGE SCALE GENOMIC DNA]</scope>
    <source>
        <strain evidence="2 3">WA</strain>
    </source>
</reference>
<organism evidence="2 3">
    <name type="scientific">Theileria equi strain WA</name>
    <dbReference type="NCBI Taxonomy" id="1537102"/>
    <lineage>
        <taxon>Eukaryota</taxon>
        <taxon>Sar</taxon>
        <taxon>Alveolata</taxon>
        <taxon>Apicomplexa</taxon>
        <taxon>Aconoidasida</taxon>
        <taxon>Piroplasmida</taxon>
        <taxon>Theileriidae</taxon>
        <taxon>Theileria</taxon>
    </lineage>
</organism>
<dbReference type="eggNOG" id="KOG1426">
    <property type="taxonomic scope" value="Eukaryota"/>
</dbReference>
<dbReference type="Gene3D" id="2.130.10.30">
    <property type="entry name" value="Regulator of chromosome condensation 1/beta-lactamase-inhibitor protein II"/>
    <property type="match status" value="2"/>
</dbReference>